<dbReference type="InParanoid" id="A0A2K1J6I9"/>
<name>A0A2K1J6I9_PHYPA</name>
<gene>
    <name evidence="2" type="ORF">PHYPA_020243</name>
</gene>
<dbReference type="Gramene" id="Pp3c16_20V3.1">
    <property type="protein sequence ID" value="PAC:32985236.CDS.1"/>
    <property type="gene ID" value="Pp3c16_20"/>
</dbReference>
<reference evidence="3" key="3">
    <citation type="submission" date="2020-12" db="UniProtKB">
        <authorList>
            <consortium name="EnsemblPlants"/>
        </authorList>
    </citation>
    <scope>IDENTIFICATION</scope>
</reference>
<evidence type="ECO:0000313" key="3">
    <source>
        <dbReference type="EnsemblPlants" id="PAC:32985236.CDS.1"/>
    </source>
</evidence>
<sequence length="61" mass="7055">MYIQKQPKDENLELPRSTPLRRHLDEMLHRSSAQQQNPITFEPNCCSNNPAHRASPEPQSS</sequence>
<dbReference type="EnsemblPlants" id="Pp3c16_20V3.2">
    <property type="protein sequence ID" value="PAC:32985237.CDS.1"/>
    <property type="gene ID" value="Pp3c16_20"/>
</dbReference>
<keyword evidence="4" id="KW-1185">Reference proteome</keyword>
<feature type="compositionally biased region" description="Polar residues" evidence="1">
    <location>
        <begin position="31"/>
        <end position="50"/>
    </location>
</feature>
<dbReference type="AlphaFoldDB" id="A0A2K1J6I9"/>
<dbReference type="Gramene" id="Pp3c16_20V3.2">
    <property type="protein sequence ID" value="PAC:32985237.CDS.1"/>
    <property type="gene ID" value="Pp3c16_20"/>
</dbReference>
<organism evidence="2">
    <name type="scientific">Physcomitrium patens</name>
    <name type="common">Spreading-leaved earth moss</name>
    <name type="synonym">Physcomitrella patens</name>
    <dbReference type="NCBI Taxonomy" id="3218"/>
    <lineage>
        <taxon>Eukaryota</taxon>
        <taxon>Viridiplantae</taxon>
        <taxon>Streptophyta</taxon>
        <taxon>Embryophyta</taxon>
        <taxon>Bryophyta</taxon>
        <taxon>Bryophytina</taxon>
        <taxon>Bryopsida</taxon>
        <taxon>Funariidae</taxon>
        <taxon>Funariales</taxon>
        <taxon>Funariaceae</taxon>
        <taxon>Physcomitrium</taxon>
    </lineage>
</organism>
<protein>
    <submittedName>
        <fullName evidence="2 3">Uncharacterized protein</fullName>
    </submittedName>
</protein>
<dbReference type="EnsemblPlants" id="Pp3c16_20V3.1">
    <property type="protein sequence ID" value="PAC:32985236.CDS.1"/>
    <property type="gene ID" value="Pp3c16_20"/>
</dbReference>
<dbReference type="Proteomes" id="UP000006727">
    <property type="component" value="Chromosome 16"/>
</dbReference>
<proteinExistence type="predicted"/>
<accession>A0A2K1J6I9</accession>
<dbReference type="EMBL" id="ABEU02000016">
    <property type="protein sequence ID" value="PNR37136.1"/>
    <property type="molecule type" value="Genomic_DNA"/>
</dbReference>
<evidence type="ECO:0000313" key="4">
    <source>
        <dbReference type="Proteomes" id="UP000006727"/>
    </source>
</evidence>
<feature type="region of interest" description="Disordered" evidence="1">
    <location>
        <begin position="26"/>
        <end position="61"/>
    </location>
</feature>
<reference evidence="2 4" key="1">
    <citation type="journal article" date="2008" name="Science">
        <title>The Physcomitrella genome reveals evolutionary insights into the conquest of land by plants.</title>
        <authorList>
            <person name="Rensing S."/>
            <person name="Lang D."/>
            <person name="Zimmer A."/>
            <person name="Terry A."/>
            <person name="Salamov A."/>
            <person name="Shapiro H."/>
            <person name="Nishiyama T."/>
            <person name="Perroud P.-F."/>
            <person name="Lindquist E."/>
            <person name="Kamisugi Y."/>
            <person name="Tanahashi T."/>
            <person name="Sakakibara K."/>
            <person name="Fujita T."/>
            <person name="Oishi K."/>
            <person name="Shin-I T."/>
            <person name="Kuroki Y."/>
            <person name="Toyoda A."/>
            <person name="Suzuki Y."/>
            <person name="Hashimoto A."/>
            <person name="Yamaguchi K."/>
            <person name="Sugano A."/>
            <person name="Kohara Y."/>
            <person name="Fujiyama A."/>
            <person name="Anterola A."/>
            <person name="Aoki S."/>
            <person name="Ashton N."/>
            <person name="Barbazuk W.B."/>
            <person name="Barker E."/>
            <person name="Bennetzen J."/>
            <person name="Bezanilla M."/>
            <person name="Blankenship R."/>
            <person name="Cho S.H."/>
            <person name="Dutcher S."/>
            <person name="Estelle M."/>
            <person name="Fawcett J.A."/>
            <person name="Gundlach H."/>
            <person name="Hanada K."/>
            <person name="Heyl A."/>
            <person name="Hicks K.A."/>
            <person name="Hugh J."/>
            <person name="Lohr M."/>
            <person name="Mayer K."/>
            <person name="Melkozernov A."/>
            <person name="Murata T."/>
            <person name="Nelson D."/>
            <person name="Pils B."/>
            <person name="Prigge M."/>
            <person name="Reiss B."/>
            <person name="Renner T."/>
            <person name="Rombauts S."/>
            <person name="Rushton P."/>
            <person name="Sanderfoot A."/>
            <person name="Schween G."/>
            <person name="Shiu S.-H."/>
            <person name="Stueber K."/>
            <person name="Theodoulou F.L."/>
            <person name="Tu H."/>
            <person name="Van de Peer Y."/>
            <person name="Verrier P.J."/>
            <person name="Waters E."/>
            <person name="Wood A."/>
            <person name="Yang L."/>
            <person name="Cove D."/>
            <person name="Cuming A."/>
            <person name="Hasebe M."/>
            <person name="Lucas S."/>
            <person name="Mishler D.B."/>
            <person name="Reski R."/>
            <person name="Grigoriev I."/>
            <person name="Quatrano R.S."/>
            <person name="Boore J.L."/>
        </authorList>
    </citation>
    <scope>NUCLEOTIDE SEQUENCE [LARGE SCALE GENOMIC DNA]</scope>
    <source>
        <strain evidence="3 4">cv. Gransden 2004</strain>
    </source>
</reference>
<evidence type="ECO:0000256" key="1">
    <source>
        <dbReference type="SAM" id="MobiDB-lite"/>
    </source>
</evidence>
<evidence type="ECO:0000313" key="2">
    <source>
        <dbReference type="EMBL" id="PNR37136.1"/>
    </source>
</evidence>
<reference evidence="2 4" key="2">
    <citation type="journal article" date="2018" name="Plant J.">
        <title>The Physcomitrella patens chromosome-scale assembly reveals moss genome structure and evolution.</title>
        <authorList>
            <person name="Lang D."/>
            <person name="Ullrich K.K."/>
            <person name="Murat F."/>
            <person name="Fuchs J."/>
            <person name="Jenkins J."/>
            <person name="Haas F.B."/>
            <person name="Piednoel M."/>
            <person name="Gundlach H."/>
            <person name="Van Bel M."/>
            <person name="Meyberg R."/>
            <person name="Vives C."/>
            <person name="Morata J."/>
            <person name="Symeonidi A."/>
            <person name="Hiss M."/>
            <person name="Muchero W."/>
            <person name="Kamisugi Y."/>
            <person name="Saleh O."/>
            <person name="Blanc G."/>
            <person name="Decker E.L."/>
            <person name="van Gessel N."/>
            <person name="Grimwood J."/>
            <person name="Hayes R.D."/>
            <person name="Graham S.W."/>
            <person name="Gunter L.E."/>
            <person name="McDaniel S.F."/>
            <person name="Hoernstein S.N.W."/>
            <person name="Larsson A."/>
            <person name="Li F.W."/>
            <person name="Perroud P.F."/>
            <person name="Phillips J."/>
            <person name="Ranjan P."/>
            <person name="Rokshar D.S."/>
            <person name="Rothfels C.J."/>
            <person name="Schneider L."/>
            <person name="Shu S."/>
            <person name="Stevenson D.W."/>
            <person name="Thummler F."/>
            <person name="Tillich M."/>
            <person name="Villarreal Aguilar J.C."/>
            <person name="Widiez T."/>
            <person name="Wong G.K."/>
            <person name="Wymore A."/>
            <person name="Zhang Y."/>
            <person name="Zimmer A.D."/>
            <person name="Quatrano R.S."/>
            <person name="Mayer K.F.X."/>
            <person name="Goodstein D."/>
            <person name="Casacuberta J.M."/>
            <person name="Vandepoele K."/>
            <person name="Reski R."/>
            <person name="Cuming A.C."/>
            <person name="Tuskan G.A."/>
            <person name="Maumus F."/>
            <person name="Salse J."/>
            <person name="Schmutz J."/>
            <person name="Rensing S.A."/>
        </authorList>
    </citation>
    <scope>NUCLEOTIDE SEQUENCE [LARGE SCALE GENOMIC DNA]</scope>
    <source>
        <strain evidence="3 4">cv. Gransden 2004</strain>
    </source>
</reference>